<feature type="transmembrane region" description="Helical" evidence="6">
    <location>
        <begin position="313"/>
        <end position="330"/>
    </location>
</feature>
<dbReference type="Proteomes" id="UP000521199">
    <property type="component" value="Unassembled WGS sequence"/>
</dbReference>
<evidence type="ECO:0000313" key="8">
    <source>
        <dbReference type="EMBL" id="MBB5209377.1"/>
    </source>
</evidence>
<comment type="caution">
    <text evidence="8">The sequence shown here is derived from an EMBL/GenBank/DDBJ whole genome shotgun (WGS) entry which is preliminary data.</text>
</comment>
<reference evidence="8 9" key="1">
    <citation type="submission" date="2020-08" db="EMBL/GenBank/DDBJ databases">
        <title>Genomic Encyclopedia of Type Strains, Phase IV (KMG-IV): sequencing the most valuable type-strain genomes for metagenomic binning, comparative biology and taxonomic classification.</title>
        <authorList>
            <person name="Goeker M."/>
        </authorList>
    </citation>
    <scope>NUCLEOTIDE SEQUENCE [LARGE SCALE GENOMIC DNA]</scope>
    <source>
        <strain evidence="8 9">DSM 24163</strain>
    </source>
</reference>
<comment type="subcellular location">
    <subcellularLocation>
        <location evidence="1">Endomembrane system</location>
        <topology evidence="1">Multi-pass membrane protein</topology>
    </subcellularLocation>
</comment>
<evidence type="ECO:0000256" key="2">
    <source>
        <dbReference type="ARBA" id="ARBA00022448"/>
    </source>
</evidence>
<dbReference type="EMBL" id="JACHHP010000006">
    <property type="protein sequence ID" value="MBB5209377.1"/>
    <property type="molecule type" value="Genomic_DNA"/>
</dbReference>
<feature type="transmembrane region" description="Helical" evidence="6">
    <location>
        <begin position="336"/>
        <end position="359"/>
    </location>
</feature>
<dbReference type="GO" id="GO:0012505">
    <property type="term" value="C:endomembrane system"/>
    <property type="evidence" value="ECO:0007669"/>
    <property type="project" value="UniProtKB-SubCell"/>
</dbReference>
<keyword evidence="2" id="KW-0813">Transport</keyword>
<dbReference type="PROSITE" id="PS50850">
    <property type="entry name" value="MFS"/>
    <property type="match status" value="1"/>
</dbReference>
<evidence type="ECO:0000256" key="5">
    <source>
        <dbReference type="ARBA" id="ARBA00023136"/>
    </source>
</evidence>
<evidence type="ECO:0000313" key="9">
    <source>
        <dbReference type="Proteomes" id="UP000521199"/>
    </source>
</evidence>
<dbReference type="Gene3D" id="1.20.1250.20">
    <property type="entry name" value="MFS general substrate transporter like domains"/>
    <property type="match status" value="2"/>
</dbReference>
<dbReference type="InterPro" id="IPR020846">
    <property type="entry name" value="MFS_dom"/>
</dbReference>
<proteinExistence type="predicted"/>
<keyword evidence="9" id="KW-1185">Reference proteome</keyword>
<feature type="transmembrane region" description="Helical" evidence="6">
    <location>
        <begin position="371"/>
        <end position="390"/>
    </location>
</feature>
<feature type="domain" description="Major facilitator superfamily (MFS) profile" evidence="7">
    <location>
        <begin position="244"/>
        <end position="441"/>
    </location>
</feature>
<keyword evidence="3 6" id="KW-0812">Transmembrane</keyword>
<dbReference type="SUPFAM" id="SSF103473">
    <property type="entry name" value="MFS general substrate transporter"/>
    <property type="match status" value="1"/>
</dbReference>
<evidence type="ECO:0000259" key="7">
    <source>
        <dbReference type="PROSITE" id="PS50850"/>
    </source>
</evidence>
<feature type="transmembrane region" description="Helical" evidence="6">
    <location>
        <begin position="250"/>
        <end position="271"/>
    </location>
</feature>
<feature type="transmembrane region" description="Helical" evidence="6">
    <location>
        <begin position="63"/>
        <end position="84"/>
    </location>
</feature>
<feature type="transmembrane region" description="Helical" evidence="6">
    <location>
        <begin position="119"/>
        <end position="144"/>
    </location>
</feature>
<evidence type="ECO:0000256" key="4">
    <source>
        <dbReference type="ARBA" id="ARBA00022989"/>
    </source>
</evidence>
<dbReference type="InterPro" id="IPR050495">
    <property type="entry name" value="ATG22/LtaA_families"/>
</dbReference>
<dbReference type="PANTHER" id="PTHR23519:SF1">
    <property type="entry name" value="AUTOPHAGY-RELATED PROTEIN 22"/>
    <property type="match status" value="1"/>
</dbReference>
<dbReference type="AlphaFoldDB" id="A0A7W8G0D7"/>
<feature type="transmembrane region" description="Helical" evidence="6">
    <location>
        <begin position="283"/>
        <end position="304"/>
    </location>
</feature>
<dbReference type="InterPro" id="IPR024671">
    <property type="entry name" value="Atg22-like"/>
</dbReference>
<feature type="transmembrane region" description="Helical" evidence="6">
    <location>
        <begin position="402"/>
        <end position="420"/>
    </location>
</feature>
<keyword evidence="4 6" id="KW-1133">Transmembrane helix</keyword>
<feature type="transmembrane region" description="Helical" evidence="6">
    <location>
        <begin position="156"/>
        <end position="180"/>
    </location>
</feature>
<evidence type="ECO:0000256" key="1">
    <source>
        <dbReference type="ARBA" id="ARBA00004127"/>
    </source>
</evidence>
<name>A0A7W8G0D7_9GAMM</name>
<keyword evidence="5 6" id="KW-0472">Membrane</keyword>
<evidence type="ECO:0000256" key="6">
    <source>
        <dbReference type="SAM" id="Phobius"/>
    </source>
</evidence>
<protein>
    <submittedName>
        <fullName evidence="8">UMF1 family MFS transporter</fullName>
    </submittedName>
</protein>
<feature type="transmembrane region" description="Helical" evidence="6">
    <location>
        <begin position="24"/>
        <end position="51"/>
    </location>
</feature>
<feature type="transmembrane region" description="Helical" evidence="6">
    <location>
        <begin position="96"/>
        <end position="113"/>
    </location>
</feature>
<organism evidence="8 9">
    <name type="scientific">Chiayiivirga flava</name>
    <dbReference type="NCBI Taxonomy" id="659595"/>
    <lineage>
        <taxon>Bacteria</taxon>
        <taxon>Pseudomonadati</taxon>
        <taxon>Pseudomonadota</taxon>
        <taxon>Gammaproteobacteria</taxon>
        <taxon>Lysobacterales</taxon>
        <taxon>Lysobacteraceae</taxon>
        <taxon>Chiayiivirga</taxon>
    </lineage>
</organism>
<dbReference type="GO" id="GO:0022857">
    <property type="term" value="F:transmembrane transporter activity"/>
    <property type="evidence" value="ECO:0007669"/>
    <property type="project" value="InterPro"/>
</dbReference>
<gene>
    <name evidence="8" type="ORF">HNQ52_002946</name>
</gene>
<accession>A0A7W8G0D7</accession>
<sequence length="441" mass="47060">MSVPSPSILAEHRADVPPVRRREVLAWAFFDFANSGYTTVVITAVFNAFFVGVIAGDASWATFAWTLALSASYALNMLTGPLLGAYADLRARKRELLVISTALCMLGTAALWLCGPGDVALALTIIVIGNFAFGMGENLIAAFLPELVKPEAMGKVSGWGWGLGYVGGLITLALCLWWILRGDRPAAETVPTTMLITAAIFALAVLPTMFLLRERARPQPVSNAQVWALAKSRVLDALRGGHGLLDLRRFLWCIVSYQAGVQTVIALAAIYTQQALGFSTAQSIQLIMVVNITAALGAFVFGFLQDRFGHRPMLAVTLLGWLLAIGLLYASTTNTMVWIAANVAGLCLGASQSAGRALVGYLCPPEREAEIFGLWGLAVKFASILGPLSYGVVNLLTTGNHRLSIAVTAVFFVVGLLLLLRVDVARGHRAAHTVAAHPEAP</sequence>
<dbReference type="Pfam" id="PF11700">
    <property type="entry name" value="ATG22"/>
    <property type="match status" value="1"/>
</dbReference>
<dbReference type="InterPro" id="IPR036259">
    <property type="entry name" value="MFS_trans_sf"/>
</dbReference>
<evidence type="ECO:0000256" key="3">
    <source>
        <dbReference type="ARBA" id="ARBA00022692"/>
    </source>
</evidence>
<feature type="transmembrane region" description="Helical" evidence="6">
    <location>
        <begin position="192"/>
        <end position="212"/>
    </location>
</feature>
<dbReference type="PANTHER" id="PTHR23519">
    <property type="entry name" value="AUTOPHAGY-RELATED PROTEIN 22"/>
    <property type="match status" value="1"/>
</dbReference>